<feature type="compositionally biased region" description="Basic residues" evidence="1">
    <location>
        <begin position="408"/>
        <end position="446"/>
    </location>
</feature>
<reference evidence="2" key="1">
    <citation type="journal article" date="2020" name="Nature">
        <title>Giant virus diversity and host interactions through global metagenomics.</title>
        <authorList>
            <person name="Schulz F."/>
            <person name="Roux S."/>
            <person name="Paez-Espino D."/>
            <person name="Jungbluth S."/>
            <person name="Walsh D.A."/>
            <person name="Denef V.J."/>
            <person name="McMahon K.D."/>
            <person name="Konstantinidis K.T."/>
            <person name="Eloe-Fadrosh E.A."/>
            <person name="Kyrpides N.C."/>
            <person name="Woyke T."/>
        </authorList>
    </citation>
    <scope>NUCLEOTIDE SEQUENCE</scope>
    <source>
        <strain evidence="2">GVMAG-M-3300013004-44</strain>
    </source>
</reference>
<feature type="region of interest" description="Disordered" evidence="1">
    <location>
        <begin position="400"/>
        <end position="446"/>
    </location>
</feature>
<name>A0A6C0BHB6_9ZZZZ</name>
<sequence length="446" mass="52325">MAAESVTERFGRPDVKRPAYLISGHGSEHRGTFVVPYGCDIIVKNTTCTLAYSTELNEMLNGLLFLPEKVVRNPIGNMNDIIQILGSVGVYTRDQPRIDEHHEYFRYHRPTSDTCVNLQYHLLNVIFKEDEHGKCVSIDNIIGSGIIDLFKIREARRGIDYRPHRRVVIYAPDTPRGIEAAHRNKNRNIEFIMHLYRHSIYPTPHTINVYLSTKWREETEVEIYDMLYDLDQNRSLINVSQKDLCYYFPGVYYHNVCRWIEPSVNQAGKNYVTQLNNWRKGKSMSVSNRAANPLFAQRVFQEAALRRNYLHQYQGSRAFEEAQHVMNKKNCRNLEERITSIEERLKTVNQSNASNEVKEREERKIKENTHIRLLRDILYDKKTKCVRREAVAREAIARAREASELSHRRSRSRSPTRNKTSKSRSRSPTRNKTHKSRSRSPRYKND</sequence>
<protein>
    <submittedName>
        <fullName evidence="2">Uncharacterized protein</fullName>
    </submittedName>
</protein>
<dbReference type="EMBL" id="MN739160">
    <property type="protein sequence ID" value="QHS91402.1"/>
    <property type="molecule type" value="Genomic_DNA"/>
</dbReference>
<evidence type="ECO:0000313" key="2">
    <source>
        <dbReference type="EMBL" id="QHS91402.1"/>
    </source>
</evidence>
<organism evidence="2">
    <name type="scientific">viral metagenome</name>
    <dbReference type="NCBI Taxonomy" id="1070528"/>
    <lineage>
        <taxon>unclassified sequences</taxon>
        <taxon>metagenomes</taxon>
        <taxon>organismal metagenomes</taxon>
    </lineage>
</organism>
<proteinExistence type="predicted"/>
<accession>A0A6C0BHB6</accession>
<dbReference type="AlphaFoldDB" id="A0A6C0BHB6"/>
<evidence type="ECO:0000256" key="1">
    <source>
        <dbReference type="SAM" id="MobiDB-lite"/>
    </source>
</evidence>